<dbReference type="InterPro" id="IPR001041">
    <property type="entry name" value="2Fe-2S_ferredoxin-type"/>
</dbReference>
<keyword evidence="6" id="KW-0408">Iron</keyword>
<dbReference type="Pfam" id="PF00111">
    <property type="entry name" value="Fer2"/>
    <property type="match status" value="1"/>
</dbReference>
<evidence type="ECO:0000259" key="9">
    <source>
        <dbReference type="PROSITE" id="PS51085"/>
    </source>
</evidence>
<dbReference type="InterPro" id="IPR012675">
    <property type="entry name" value="Beta-grasp_dom_sf"/>
</dbReference>
<comment type="cofactor">
    <cofactor evidence="8">
        <name>[2Fe-2S] cluster</name>
        <dbReference type="ChEBI" id="CHEBI:190135"/>
    </cofactor>
</comment>
<dbReference type="PANTHER" id="PTHR43112">
    <property type="entry name" value="FERREDOXIN"/>
    <property type="match status" value="1"/>
</dbReference>
<dbReference type="RefSeq" id="WP_371439959.1">
    <property type="nucleotide sequence ID" value="NZ_JBHSRS010000084.1"/>
</dbReference>
<keyword evidence="3" id="KW-0001">2Fe-2S</keyword>
<feature type="domain" description="2Fe-2S ferredoxin-type" evidence="9">
    <location>
        <begin position="15"/>
        <end position="105"/>
    </location>
</feature>
<dbReference type="EMBL" id="JBHSRS010000084">
    <property type="protein sequence ID" value="MFC6284201.1"/>
    <property type="molecule type" value="Genomic_DNA"/>
</dbReference>
<keyword evidence="5" id="KW-0249">Electron transport</keyword>
<dbReference type="PANTHER" id="PTHR43112:SF3">
    <property type="entry name" value="FERREDOXIN-2, CHLOROPLASTIC"/>
    <property type="match status" value="1"/>
</dbReference>
<evidence type="ECO:0000256" key="1">
    <source>
        <dbReference type="ARBA" id="ARBA00007874"/>
    </source>
</evidence>
<evidence type="ECO:0000256" key="7">
    <source>
        <dbReference type="ARBA" id="ARBA00023014"/>
    </source>
</evidence>
<evidence type="ECO:0000256" key="6">
    <source>
        <dbReference type="ARBA" id="ARBA00023004"/>
    </source>
</evidence>
<sequence length="105" mass="11505">MSTEATPENPDGRVFSARVEPSGHTFEAPASLPLLQAAEQANLDDLRMDSSCRNGTCRTCICLLTSGQVSYRIEWPGLSLDEKREGYILPCVAYPVSDVVIELPF</sequence>
<keyword evidence="11" id="KW-1185">Reference proteome</keyword>
<comment type="caution">
    <text evidence="10">The sequence shown here is derived from an EMBL/GenBank/DDBJ whole genome shotgun (WGS) entry which is preliminary data.</text>
</comment>
<organism evidence="10 11">
    <name type="scientific">Polaromonas aquatica</name>
    <dbReference type="NCBI Taxonomy" id="332657"/>
    <lineage>
        <taxon>Bacteria</taxon>
        <taxon>Pseudomonadati</taxon>
        <taxon>Pseudomonadota</taxon>
        <taxon>Betaproteobacteria</taxon>
        <taxon>Burkholderiales</taxon>
        <taxon>Comamonadaceae</taxon>
        <taxon>Polaromonas</taxon>
    </lineage>
</organism>
<name>A0ABW1U2N2_9BURK</name>
<evidence type="ECO:0000313" key="11">
    <source>
        <dbReference type="Proteomes" id="UP001596270"/>
    </source>
</evidence>
<protein>
    <submittedName>
        <fullName evidence="10">2Fe-2S iron-sulfur cluster-binding protein</fullName>
    </submittedName>
</protein>
<dbReference type="Gene3D" id="3.10.20.30">
    <property type="match status" value="1"/>
</dbReference>
<dbReference type="SUPFAM" id="SSF54292">
    <property type="entry name" value="2Fe-2S ferredoxin-like"/>
    <property type="match status" value="1"/>
</dbReference>
<evidence type="ECO:0000256" key="2">
    <source>
        <dbReference type="ARBA" id="ARBA00022448"/>
    </source>
</evidence>
<evidence type="ECO:0000256" key="3">
    <source>
        <dbReference type="ARBA" id="ARBA00022714"/>
    </source>
</evidence>
<dbReference type="InterPro" id="IPR036010">
    <property type="entry name" value="2Fe-2S_ferredoxin-like_sf"/>
</dbReference>
<evidence type="ECO:0000256" key="8">
    <source>
        <dbReference type="ARBA" id="ARBA00034078"/>
    </source>
</evidence>
<proteinExistence type="inferred from homology"/>
<keyword evidence="7" id="KW-0411">Iron-sulfur</keyword>
<evidence type="ECO:0000256" key="4">
    <source>
        <dbReference type="ARBA" id="ARBA00022723"/>
    </source>
</evidence>
<dbReference type="Proteomes" id="UP001596270">
    <property type="component" value="Unassembled WGS sequence"/>
</dbReference>
<accession>A0ABW1U2N2</accession>
<dbReference type="PROSITE" id="PS51085">
    <property type="entry name" value="2FE2S_FER_2"/>
    <property type="match status" value="1"/>
</dbReference>
<comment type="similarity">
    <text evidence="1">Belongs to the 2Fe2S plant-type ferredoxin family.</text>
</comment>
<reference evidence="11" key="1">
    <citation type="journal article" date="2019" name="Int. J. Syst. Evol. Microbiol.">
        <title>The Global Catalogue of Microorganisms (GCM) 10K type strain sequencing project: providing services to taxonomists for standard genome sequencing and annotation.</title>
        <authorList>
            <consortium name="The Broad Institute Genomics Platform"/>
            <consortium name="The Broad Institute Genome Sequencing Center for Infectious Disease"/>
            <person name="Wu L."/>
            <person name="Ma J."/>
        </authorList>
    </citation>
    <scope>NUCLEOTIDE SEQUENCE [LARGE SCALE GENOMIC DNA]</scope>
    <source>
        <strain evidence="11">CCUG 39402</strain>
    </source>
</reference>
<keyword evidence="2" id="KW-0813">Transport</keyword>
<keyword evidence="4" id="KW-0479">Metal-binding</keyword>
<gene>
    <name evidence="10" type="ORF">ACFQND_23485</name>
</gene>
<evidence type="ECO:0000256" key="5">
    <source>
        <dbReference type="ARBA" id="ARBA00022982"/>
    </source>
</evidence>
<evidence type="ECO:0000313" key="10">
    <source>
        <dbReference type="EMBL" id="MFC6284201.1"/>
    </source>
</evidence>
<dbReference type="CDD" id="cd00207">
    <property type="entry name" value="fer2"/>
    <property type="match status" value="1"/>
</dbReference>